<feature type="disulfide bond" evidence="4">
    <location>
        <begin position="104"/>
        <end position="437"/>
    </location>
</feature>
<dbReference type="SUPFAM" id="SSF53254">
    <property type="entry name" value="Phosphoglycerate mutase-like"/>
    <property type="match status" value="1"/>
</dbReference>
<dbReference type="InterPro" id="IPR029033">
    <property type="entry name" value="His_PPase_superfam"/>
</dbReference>
<dbReference type="PIRSF" id="PIRSF000894">
    <property type="entry name" value="Acid_phosphatase"/>
    <property type="match status" value="1"/>
</dbReference>
<name>A0AAD4L2V2_9EURO</name>
<keyword evidence="4" id="KW-1015">Disulfide bond</keyword>
<evidence type="ECO:0000313" key="7">
    <source>
        <dbReference type="Proteomes" id="UP001201262"/>
    </source>
</evidence>
<gene>
    <name evidence="6" type="ORF">BGW36DRAFT_286078</name>
</gene>
<dbReference type="Proteomes" id="UP001201262">
    <property type="component" value="Unassembled WGS sequence"/>
</dbReference>
<protein>
    <submittedName>
        <fullName evidence="6">Histidine phosphatase superfamily</fullName>
    </submittedName>
</protein>
<evidence type="ECO:0000313" key="6">
    <source>
        <dbReference type="EMBL" id="KAH8705585.1"/>
    </source>
</evidence>
<dbReference type="Gene3D" id="3.40.50.1240">
    <property type="entry name" value="Phosphoglycerate mutase-like"/>
    <property type="match status" value="1"/>
</dbReference>
<dbReference type="RefSeq" id="XP_046078206.1">
    <property type="nucleotide sequence ID" value="XM_046210381.1"/>
</dbReference>
<evidence type="ECO:0000256" key="3">
    <source>
        <dbReference type="PIRSR" id="PIRSR000894-1"/>
    </source>
</evidence>
<comment type="caution">
    <text evidence="6">The sequence shown here is derived from an EMBL/GenBank/DDBJ whole genome shotgun (WGS) entry which is preliminary data.</text>
</comment>
<accession>A0AAD4L2V2</accession>
<evidence type="ECO:0000256" key="5">
    <source>
        <dbReference type="SAM" id="Phobius"/>
    </source>
</evidence>
<keyword evidence="5" id="KW-1133">Transmembrane helix</keyword>
<keyword evidence="5" id="KW-0812">Transmembrane</keyword>
<dbReference type="GeneID" id="70240668"/>
<feature type="active site" description="Proton donor" evidence="3">
    <location>
        <position position="385"/>
    </location>
</feature>
<dbReference type="PANTHER" id="PTHR20963:SF18">
    <property type="entry name" value="ACID PHOSPHATASE PHO11-RELATED"/>
    <property type="match status" value="1"/>
</dbReference>
<feature type="disulfide bond" evidence="4">
    <location>
        <begin position="463"/>
        <end position="471"/>
    </location>
</feature>
<feature type="disulfide bond" evidence="4">
    <location>
        <begin position="311"/>
        <end position="324"/>
    </location>
</feature>
<keyword evidence="7" id="KW-1185">Reference proteome</keyword>
<feature type="transmembrane region" description="Helical" evidence="5">
    <location>
        <begin position="7"/>
        <end position="24"/>
    </location>
</feature>
<dbReference type="PANTHER" id="PTHR20963">
    <property type="entry name" value="MULTIPLE INOSITOL POLYPHOSPHATE PHOSPHATASE-RELATED"/>
    <property type="match status" value="1"/>
</dbReference>
<dbReference type="InterPro" id="IPR000560">
    <property type="entry name" value="His_Pase_clade-2"/>
</dbReference>
<keyword evidence="2" id="KW-0325">Glycoprotein</keyword>
<dbReference type="InterPro" id="IPR016274">
    <property type="entry name" value="Histidine_acid_Pase_euk"/>
</dbReference>
<dbReference type="GO" id="GO:0009277">
    <property type="term" value="C:fungal-type cell wall"/>
    <property type="evidence" value="ECO:0007669"/>
    <property type="project" value="TreeGrafter"/>
</dbReference>
<keyword evidence="5" id="KW-0472">Membrane</keyword>
<evidence type="ECO:0000256" key="4">
    <source>
        <dbReference type="PIRSR" id="PIRSR000894-2"/>
    </source>
</evidence>
<dbReference type="CDD" id="cd07061">
    <property type="entry name" value="HP_HAP_like"/>
    <property type="match status" value="1"/>
</dbReference>
<dbReference type="AlphaFoldDB" id="A0AAD4L2V2"/>
<evidence type="ECO:0000256" key="2">
    <source>
        <dbReference type="ARBA" id="ARBA00023180"/>
    </source>
</evidence>
<keyword evidence="1" id="KW-0378">Hydrolase</keyword>
<reference evidence="6" key="1">
    <citation type="submission" date="2021-12" db="EMBL/GenBank/DDBJ databases">
        <title>Convergent genome expansion in fungi linked to evolution of root-endophyte symbiosis.</title>
        <authorList>
            <consortium name="DOE Joint Genome Institute"/>
            <person name="Ke Y.-H."/>
            <person name="Bonito G."/>
            <person name="Liao H.-L."/>
            <person name="Looney B."/>
            <person name="Rojas-Flechas A."/>
            <person name="Nash J."/>
            <person name="Hameed K."/>
            <person name="Schadt C."/>
            <person name="Martin F."/>
            <person name="Crous P.W."/>
            <person name="Miettinen O."/>
            <person name="Magnuson J.K."/>
            <person name="Labbe J."/>
            <person name="Jacobson D."/>
            <person name="Doktycz M.J."/>
            <person name="Veneault-Fourrey C."/>
            <person name="Kuo A."/>
            <person name="Mondo S."/>
            <person name="Calhoun S."/>
            <person name="Riley R."/>
            <person name="Ohm R."/>
            <person name="LaButti K."/>
            <person name="Andreopoulos B."/>
            <person name="Pangilinan J."/>
            <person name="Nolan M."/>
            <person name="Tritt A."/>
            <person name="Clum A."/>
            <person name="Lipzen A."/>
            <person name="Daum C."/>
            <person name="Barry K."/>
            <person name="Grigoriev I.V."/>
            <person name="Vilgalys R."/>
        </authorList>
    </citation>
    <scope>NUCLEOTIDE SEQUENCE</scope>
    <source>
        <strain evidence="6">PMI_201</strain>
    </source>
</reference>
<dbReference type="Pfam" id="PF00328">
    <property type="entry name" value="His_Phos_2"/>
    <property type="match status" value="1"/>
</dbReference>
<organism evidence="6 7">
    <name type="scientific">Talaromyces proteolyticus</name>
    <dbReference type="NCBI Taxonomy" id="1131652"/>
    <lineage>
        <taxon>Eukaryota</taxon>
        <taxon>Fungi</taxon>
        <taxon>Dikarya</taxon>
        <taxon>Ascomycota</taxon>
        <taxon>Pezizomycotina</taxon>
        <taxon>Eurotiomycetes</taxon>
        <taxon>Eurotiomycetidae</taxon>
        <taxon>Eurotiales</taxon>
        <taxon>Trichocomaceae</taxon>
        <taxon>Talaromyces</taxon>
        <taxon>Talaromyces sect. Bacilispori</taxon>
    </lineage>
</organism>
<proteinExistence type="predicted"/>
<feature type="active site" description="Nucleophile" evidence="3">
    <location>
        <position position="115"/>
    </location>
</feature>
<dbReference type="EMBL" id="JAJTJA010000001">
    <property type="protein sequence ID" value="KAH8705585.1"/>
    <property type="molecule type" value="Genomic_DNA"/>
</dbReference>
<dbReference type="GO" id="GO:0003993">
    <property type="term" value="F:acid phosphatase activity"/>
    <property type="evidence" value="ECO:0007669"/>
    <property type="project" value="TreeGrafter"/>
</dbReference>
<evidence type="ECO:0000256" key="1">
    <source>
        <dbReference type="ARBA" id="ARBA00022801"/>
    </source>
</evidence>
<sequence>MHFFPGLLVGFGVLTIIISIFLNSKVTPVLPPASHFPANLVCSSGNRPSNSPYFAGWNTWFHPERVSSSGQFREWNILHHLGGNGPWIQRTTPNSIENSLPDKCEVEQVHMLSRHSERYPTRNAGERHLALVRRLKDLEVPLNGSLSFFNNWTYFTQVPERDFDQLTSTGPYAGTLGAFTTGTRFRTRYGHLLPSQGIKTKIWASDSQRVIETAKYFAAGVFGIDWEQMQRAEVEVVPETLDQHTNTLTPGDTCVRYIEDTALGHDYGRNMLAVFQNAYIPLIAHRLVDEENNQAVGNLSALEVYGMQEMCGFESIVRGTSPWCELFTPKEWEHFEYARDLLHYYRGGPGNKYAAAMGLLWLHATGQLLQAGPENGTLFFSFVHDGDIAPMLTVLDLFPDPKYDPHLPVTHVAEDRVWRVSTVMPMGGRISFERLRCSGSDNVSNGTYVRINVNDDIVPLPGCSSGPGESCPLEKFTARISRKREELGGFAEVCKTSGLDTGITFLKQPGF</sequence>